<feature type="region of interest" description="Disordered" evidence="1">
    <location>
        <begin position="52"/>
        <end position="107"/>
    </location>
</feature>
<keyword evidence="3" id="KW-1185">Reference proteome</keyword>
<accession>A0A5C3FBD2</accession>
<feature type="compositionally biased region" description="Low complexity" evidence="1">
    <location>
        <begin position="132"/>
        <end position="141"/>
    </location>
</feature>
<proteinExistence type="predicted"/>
<feature type="compositionally biased region" description="Polar residues" evidence="1">
    <location>
        <begin position="181"/>
        <end position="198"/>
    </location>
</feature>
<reference evidence="2 3" key="1">
    <citation type="submission" date="2018-03" db="EMBL/GenBank/DDBJ databases">
        <authorList>
            <person name="Guldener U."/>
        </authorList>
    </citation>
    <scope>NUCLEOTIDE SEQUENCE [LARGE SCALE GENOMIC DNA]</scope>
    <source>
        <strain evidence="2 3">DAOM196992</strain>
    </source>
</reference>
<gene>
    <name evidence="2" type="ORF">PSFLO_07246</name>
</gene>
<evidence type="ECO:0000313" key="2">
    <source>
        <dbReference type="EMBL" id="SPO41764.1"/>
    </source>
</evidence>
<dbReference type="AlphaFoldDB" id="A0A5C3FBD2"/>
<name>A0A5C3FBD2_9BASI</name>
<feature type="region of interest" description="Disordered" evidence="1">
    <location>
        <begin position="125"/>
        <end position="225"/>
    </location>
</feature>
<evidence type="ECO:0000313" key="3">
    <source>
        <dbReference type="Proteomes" id="UP000323386"/>
    </source>
</evidence>
<organism evidence="2 3">
    <name type="scientific">Pseudozyma flocculosa</name>
    <dbReference type="NCBI Taxonomy" id="84751"/>
    <lineage>
        <taxon>Eukaryota</taxon>
        <taxon>Fungi</taxon>
        <taxon>Dikarya</taxon>
        <taxon>Basidiomycota</taxon>
        <taxon>Ustilaginomycotina</taxon>
        <taxon>Ustilaginomycetes</taxon>
        <taxon>Ustilaginales</taxon>
        <taxon>Ustilaginaceae</taxon>
        <taxon>Pseudozyma</taxon>
    </lineage>
</organism>
<dbReference type="Proteomes" id="UP000323386">
    <property type="component" value="Unassembled WGS sequence"/>
</dbReference>
<dbReference type="EMBL" id="OOIP01000031">
    <property type="protein sequence ID" value="SPO41764.1"/>
    <property type="molecule type" value="Genomic_DNA"/>
</dbReference>
<evidence type="ECO:0000256" key="1">
    <source>
        <dbReference type="SAM" id="MobiDB-lite"/>
    </source>
</evidence>
<protein>
    <submittedName>
        <fullName evidence="2">Uncharacterized protein</fullName>
    </submittedName>
</protein>
<sequence length="392" mass="41579">MRFSKLFDWTTASDGLPFPNTSPTPSTPDFVIGLGDPFREAFNADLVVPGAFVPSTPPTLDRRSSADEAPSDTRSPLPGPSTAPAVGSGAPIGRDATVDTCIDPPNPRPRLLSAAALLWVTTPPIDPPNPSAAPAVGSGAPMGHDATGDTSIDPPNPSAAPAPDRRSLVQQGGAHRDGPNDANSNAAGGTAIPSASTRGTRRQRDDEDEEDQRPAQRRRIGDRPQLTEITNELHDLRATFHRMQDRVVVVEDRVDRVEGRTDQLETQVEEQASAVVVNSRAVMLLTERFFNVRIDPSGAMIPLTPGAGVSFNVPVAARAAAPVAIPAGAPAPDSVAGPSNRRRRSRLRARNQLIPLGEQVCWLFQSGDCQGCERLHECNKCSGNHPGGRCGR</sequence>